<name>A0A1T4QMW0_9BACT</name>
<dbReference type="PROSITE" id="PS50005">
    <property type="entry name" value="TPR"/>
    <property type="match status" value="1"/>
</dbReference>
<dbReference type="OrthoDB" id="9844287at2"/>
<dbReference type="RefSeq" id="WP_078790730.1">
    <property type="nucleotide sequence ID" value="NZ_FUWR01000014.1"/>
</dbReference>
<gene>
    <name evidence="3" type="ORF">SAMN02745119_02467</name>
</gene>
<dbReference type="AlphaFoldDB" id="A0A1T4QMW0"/>
<keyword evidence="1" id="KW-0802">TPR repeat</keyword>
<dbReference type="SMART" id="SM00028">
    <property type="entry name" value="TPR"/>
    <property type="match status" value="2"/>
</dbReference>
<evidence type="ECO:0000256" key="1">
    <source>
        <dbReference type="PROSITE-ProRule" id="PRU00339"/>
    </source>
</evidence>
<proteinExistence type="predicted"/>
<evidence type="ECO:0000313" key="3">
    <source>
        <dbReference type="EMBL" id="SKA05102.1"/>
    </source>
</evidence>
<feature type="repeat" description="TPR" evidence="1">
    <location>
        <begin position="189"/>
        <end position="222"/>
    </location>
</feature>
<dbReference type="Proteomes" id="UP000190102">
    <property type="component" value="Unassembled WGS sequence"/>
</dbReference>
<organism evidence="3 4">
    <name type="scientific">Trichlorobacter thiogenes</name>
    <dbReference type="NCBI Taxonomy" id="115783"/>
    <lineage>
        <taxon>Bacteria</taxon>
        <taxon>Pseudomonadati</taxon>
        <taxon>Thermodesulfobacteriota</taxon>
        <taxon>Desulfuromonadia</taxon>
        <taxon>Geobacterales</taxon>
        <taxon>Geobacteraceae</taxon>
        <taxon>Trichlorobacter</taxon>
    </lineage>
</organism>
<evidence type="ECO:0000256" key="2">
    <source>
        <dbReference type="SAM" id="SignalP"/>
    </source>
</evidence>
<keyword evidence="4" id="KW-1185">Reference proteome</keyword>
<dbReference type="Gene3D" id="1.25.40.10">
    <property type="entry name" value="Tetratricopeptide repeat domain"/>
    <property type="match status" value="1"/>
</dbReference>
<reference evidence="4" key="1">
    <citation type="submission" date="2017-02" db="EMBL/GenBank/DDBJ databases">
        <authorList>
            <person name="Varghese N."/>
            <person name="Submissions S."/>
        </authorList>
    </citation>
    <scope>NUCLEOTIDE SEQUENCE [LARGE SCALE GENOMIC DNA]</scope>
    <source>
        <strain evidence="4">ATCC BAA-34</strain>
    </source>
</reference>
<feature type="signal peptide" evidence="2">
    <location>
        <begin position="1"/>
        <end position="25"/>
    </location>
</feature>
<dbReference type="InterPro" id="IPR019734">
    <property type="entry name" value="TPR_rpt"/>
</dbReference>
<dbReference type="EMBL" id="FUWR01000014">
    <property type="protein sequence ID" value="SKA05102.1"/>
    <property type="molecule type" value="Genomic_DNA"/>
</dbReference>
<accession>A0A1T4QMW0</accession>
<dbReference type="STRING" id="115783.SAMN02745119_02467"/>
<protein>
    <submittedName>
        <fullName evidence="3">Uncharacterized protein</fullName>
    </submittedName>
</protein>
<feature type="chain" id="PRO_5011984258" evidence="2">
    <location>
        <begin position="26"/>
        <end position="268"/>
    </location>
</feature>
<sequence>MTNTFLKLALCVAVCGLLNGCAANKATQLSEHERRVTNLNERALDSAAKGYDTDAQKLLQEALQRSLAQDDRSGVTVTLLNQSRLARHGGNLQLAAQLVEQALVSATGTTQYADVAQEKALQELADNRLAEAGRWAEIARTSEKGNLLGRRLNLLARIALLKKESNAATLLAEQALAANKGDGMELERANSLRMLGLIRAQERQFDKAEEFLQEALSLDKQQAASAKIAADLEALSELAGLKGDKNLQQGYSQRAKTVRENNRVVSKQ</sequence>
<keyword evidence="2" id="KW-0732">Signal</keyword>
<evidence type="ECO:0000313" key="4">
    <source>
        <dbReference type="Proteomes" id="UP000190102"/>
    </source>
</evidence>
<dbReference type="SUPFAM" id="SSF48452">
    <property type="entry name" value="TPR-like"/>
    <property type="match status" value="1"/>
</dbReference>
<dbReference type="InterPro" id="IPR011990">
    <property type="entry name" value="TPR-like_helical_dom_sf"/>
</dbReference>